<feature type="transmembrane region" description="Helical" evidence="1">
    <location>
        <begin position="133"/>
        <end position="153"/>
    </location>
</feature>
<dbReference type="KEGG" id="rht:NT26_0981"/>
<keyword evidence="1" id="KW-0472">Membrane</keyword>
<evidence type="ECO:0000256" key="1">
    <source>
        <dbReference type="SAM" id="Phobius"/>
    </source>
</evidence>
<proteinExistence type="predicted"/>
<evidence type="ECO:0000313" key="2">
    <source>
        <dbReference type="EMBL" id="CCF18705.1"/>
    </source>
</evidence>
<accession>L0NCD5</accession>
<feature type="transmembrane region" description="Helical" evidence="1">
    <location>
        <begin position="60"/>
        <end position="86"/>
    </location>
</feature>
<feature type="transmembrane region" description="Helical" evidence="1">
    <location>
        <begin position="21"/>
        <end position="40"/>
    </location>
</feature>
<keyword evidence="1" id="KW-0812">Transmembrane</keyword>
<sequence>MLWQRLYSFRYRYLVWQRRHGPYATIISLLVLIIISASWIPTLQGILERSFVTEARLALLRSLFLTIGGALIGAAAIVSSLVLFAMQVNIERMPHGLFRRLSADRRLLSAFAATFLLAVAIAGLSLIQEPKRIGIFVFAAFWGTGIILGLFLYGYRRALILVNPVRQLDMVVRQTERELRAWARRAKRAAPLLSDGSKELQADPYAPQHDLKRTAFFQLNRGWTDGAQQSVRYAVSFARRYAEQGDYEVSAVAMNAIIRVNAAYVKAKERTFFANQLMFDNPLASDGFINDTLEHLRQTARIGVSRSDEQQIEQALQAMADLVRVYLTIDYATPHASKTHAHLAAGYLTGEVERIVPHNAPDVLMEGVRLMGRCADMLLAADGPQGITTLVQKIGIISCAGVVREDYRPVTSTGVAQLARLSFNLLRTNSREVQFAARDIRNSMKLIAKLFMTLPDAPLMSVHSAYLAPYYSATSAQGLTVRLSELVNAVAEAPADDVNARHVIDNFREWADGMYQTEKDLLLHAIEKRSQFTFDMIHWIKAVTTMLIAVSNAAACDEHRQQELRKHAAWLIAVFTWVPDDEETVKFVENFGMTETLFEAAVDARRRGCPELADDIGKMLLSWTFKAGRYQTGWATLERGVYGLVTLALLADDAVSETRLKAEISAGMTAGGLPEKELRDRAAMEIRGRAASLWQYDHWSSAIENGMAKADHEKLKPLLEDVADLISPETKGKAASRGPF</sequence>
<dbReference type="STRING" id="1125847.NT26_0981"/>
<dbReference type="EMBL" id="FO082820">
    <property type="protein sequence ID" value="CCF18705.1"/>
    <property type="molecule type" value="Genomic_DNA"/>
</dbReference>
<dbReference type="AlphaFoldDB" id="L0NCD5"/>
<protein>
    <recommendedName>
        <fullName evidence="4">DUF2254 domain-containing protein</fullName>
    </recommendedName>
</protein>
<organism evidence="2 3">
    <name type="scientific">Pseudorhizobium banfieldiae</name>
    <dbReference type="NCBI Taxonomy" id="1125847"/>
    <lineage>
        <taxon>Bacteria</taxon>
        <taxon>Pseudomonadati</taxon>
        <taxon>Pseudomonadota</taxon>
        <taxon>Alphaproteobacteria</taxon>
        <taxon>Hyphomicrobiales</taxon>
        <taxon>Rhizobiaceae</taxon>
        <taxon>Rhizobium/Agrobacterium group</taxon>
        <taxon>Pseudorhizobium</taxon>
    </lineage>
</organism>
<gene>
    <name evidence="2" type="ORF">NT26_0981</name>
</gene>
<dbReference type="Proteomes" id="UP000010792">
    <property type="component" value="Chromosome"/>
</dbReference>
<keyword evidence="1" id="KW-1133">Transmembrane helix</keyword>
<keyword evidence="3" id="KW-1185">Reference proteome</keyword>
<feature type="transmembrane region" description="Helical" evidence="1">
    <location>
        <begin position="107"/>
        <end position="127"/>
    </location>
</feature>
<evidence type="ECO:0000313" key="3">
    <source>
        <dbReference type="Proteomes" id="UP000010792"/>
    </source>
</evidence>
<evidence type="ECO:0008006" key="4">
    <source>
        <dbReference type="Google" id="ProtNLM"/>
    </source>
</evidence>
<reference evidence="2 3" key="1">
    <citation type="journal article" date="2013" name="Genome Biol. Evol.">
        <title>Life in an arsenic-containing gold mine: genome and physiology of the autotrophic arsenite-oxidizing bacterium rhizobium sp. NT-26.</title>
        <authorList>
            <person name="Andres J."/>
            <person name="Arsene-Ploetze F."/>
            <person name="Barbe V."/>
            <person name="Brochier-Armanet C."/>
            <person name="Cleiss-Arnold J."/>
            <person name="Coppee J.Y."/>
            <person name="Dillies M.A."/>
            <person name="Geist"/>
            <person name="L"/>
            <person name="Joublin A."/>
            <person name="Koechler S."/>
            <person name="Lassalle F."/>
            <person name="Marchal M."/>
            <person name="Medigue C."/>
            <person name="Muller D."/>
            <person name="Nesme X."/>
            <person name="Plewniak F."/>
            <person name="Proux C."/>
            <person name="Ramirez-Bahena M.H."/>
            <person name="Schenowitz C."/>
            <person name="Sismeiro O."/>
            <person name="Vallenet D."/>
            <person name="Santini J.M."/>
            <person name="Bertin P.N."/>
        </authorList>
    </citation>
    <scope>NUCLEOTIDE SEQUENCE [LARGE SCALE GENOMIC DNA]</scope>
    <source>
        <strain evidence="2 3">NT-26</strain>
    </source>
</reference>
<name>L0NCD5_9HYPH</name>